<dbReference type="GO" id="GO:0015297">
    <property type="term" value="F:antiporter activity"/>
    <property type="evidence" value="ECO:0007669"/>
    <property type="project" value="InterPro"/>
</dbReference>
<feature type="transmembrane region" description="Helical" evidence="6">
    <location>
        <begin position="241"/>
        <end position="258"/>
    </location>
</feature>
<reference evidence="7 8" key="1">
    <citation type="submission" date="2024-01" db="EMBL/GenBank/DDBJ databases">
        <title>The genomes of 5 underutilized Papilionoideae crops provide insights into root nodulation and disease resistance.</title>
        <authorList>
            <person name="Yuan L."/>
        </authorList>
    </citation>
    <scope>NUCLEOTIDE SEQUENCE [LARGE SCALE GENOMIC DNA]</scope>
    <source>
        <strain evidence="7">LY-2023</strain>
        <tissue evidence="7">Leaf</tissue>
    </source>
</reference>
<feature type="transmembrane region" description="Helical" evidence="6">
    <location>
        <begin position="139"/>
        <end position="157"/>
    </location>
</feature>
<dbReference type="Pfam" id="PF01554">
    <property type="entry name" value="MatE"/>
    <property type="match status" value="2"/>
</dbReference>
<feature type="transmembrane region" description="Helical" evidence="6">
    <location>
        <begin position="357"/>
        <end position="379"/>
    </location>
</feature>
<evidence type="ECO:0000256" key="5">
    <source>
        <dbReference type="ARBA" id="ARBA00023136"/>
    </source>
</evidence>
<feature type="transmembrane region" description="Helical" evidence="6">
    <location>
        <begin position="164"/>
        <end position="188"/>
    </location>
</feature>
<feature type="transmembrane region" description="Helical" evidence="6">
    <location>
        <begin position="96"/>
        <end position="119"/>
    </location>
</feature>
<feature type="transmembrane region" description="Helical" evidence="6">
    <location>
        <begin position="194"/>
        <end position="217"/>
    </location>
</feature>
<evidence type="ECO:0000256" key="3">
    <source>
        <dbReference type="ARBA" id="ARBA00022692"/>
    </source>
</evidence>
<dbReference type="AlphaFoldDB" id="A0AAN9JB85"/>
<proteinExistence type="inferred from homology"/>
<dbReference type="EMBL" id="JAYKXN010000004">
    <property type="protein sequence ID" value="KAK7295755.1"/>
    <property type="molecule type" value="Genomic_DNA"/>
</dbReference>
<comment type="subcellular location">
    <subcellularLocation>
        <location evidence="1">Membrane</location>
        <topology evidence="1">Multi-pass membrane protein</topology>
    </subcellularLocation>
</comment>
<evidence type="ECO:0000256" key="2">
    <source>
        <dbReference type="ARBA" id="ARBA00010199"/>
    </source>
</evidence>
<dbReference type="InterPro" id="IPR002528">
    <property type="entry name" value="MATE_fam"/>
</dbReference>
<dbReference type="GO" id="GO:0042910">
    <property type="term" value="F:xenobiotic transmembrane transporter activity"/>
    <property type="evidence" value="ECO:0007669"/>
    <property type="project" value="InterPro"/>
</dbReference>
<dbReference type="NCBIfam" id="TIGR00797">
    <property type="entry name" value="matE"/>
    <property type="match status" value="1"/>
</dbReference>
<keyword evidence="5 6" id="KW-0472">Membrane</keyword>
<name>A0AAN9JB85_CLITE</name>
<dbReference type="Proteomes" id="UP001359559">
    <property type="component" value="Unassembled WGS sequence"/>
</dbReference>
<dbReference type="PANTHER" id="PTHR11206">
    <property type="entry name" value="MULTIDRUG RESISTANCE PROTEIN"/>
    <property type="match status" value="1"/>
</dbReference>
<sequence length="469" mass="50888">MEEGKVKRMRRSLREELKKVGAIAGPMVVVTVLQYLLQVVSLIMVGHLNKLSLSTAAIATSFTNVAGFSVLSGMAGGLETLCGQAFGAQQYEKFGIYTYTAIISLTLVSVPISVVWIFLDKILTLLGQDPTISHEARKYAIWLIPALFGSAILKPLTRFFQTQSLIFSMILSSALVLCFHVVACWTLVFKLKFGAVGAAIAFSLCVWCNVMLLLYFVKYSSVCEKTRVPFSKNAFLGLREFLRFAVPSAVMICLKWWACELLVLLAGLFPNPELETSVLSICLTISTLHFTIPYGFGAAASTRVSNELGAGNPEAARVAVSVTMFLAVTEGLIVSAALFGCRHILGYAYSNDRNVVHYVAVMTPILCLSIFTDSLQGVLSGVARGSGWQHLGAYVNIGAFYLIGVPVGVLLGFVAHFRAKGLWIGIVSGSIVQTIFLSLIAALTNWKKQAMMARERIFEANGSKEVTSA</sequence>
<dbReference type="CDD" id="cd13132">
    <property type="entry name" value="MATE_eukaryotic"/>
    <property type="match status" value="1"/>
</dbReference>
<keyword evidence="3 6" id="KW-0812">Transmembrane</keyword>
<evidence type="ECO:0000313" key="7">
    <source>
        <dbReference type="EMBL" id="KAK7295755.1"/>
    </source>
</evidence>
<evidence type="ECO:0000256" key="1">
    <source>
        <dbReference type="ARBA" id="ARBA00004141"/>
    </source>
</evidence>
<feature type="transmembrane region" description="Helical" evidence="6">
    <location>
        <begin position="318"/>
        <end position="345"/>
    </location>
</feature>
<feature type="transmembrane region" description="Helical" evidence="6">
    <location>
        <begin position="391"/>
        <end position="415"/>
    </location>
</feature>
<accession>A0AAN9JB85</accession>
<feature type="transmembrane region" description="Helical" evidence="6">
    <location>
        <begin position="51"/>
        <end position="75"/>
    </location>
</feature>
<comment type="caution">
    <text evidence="7">The sequence shown here is derived from an EMBL/GenBank/DDBJ whole genome shotgun (WGS) entry which is preliminary data.</text>
</comment>
<feature type="transmembrane region" description="Helical" evidence="6">
    <location>
        <begin position="278"/>
        <end position="297"/>
    </location>
</feature>
<feature type="transmembrane region" description="Helical" evidence="6">
    <location>
        <begin position="20"/>
        <end position="45"/>
    </location>
</feature>
<feature type="transmembrane region" description="Helical" evidence="6">
    <location>
        <begin position="421"/>
        <end position="446"/>
    </location>
</feature>
<organism evidence="7 8">
    <name type="scientific">Clitoria ternatea</name>
    <name type="common">Butterfly pea</name>
    <dbReference type="NCBI Taxonomy" id="43366"/>
    <lineage>
        <taxon>Eukaryota</taxon>
        <taxon>Viridiplantae</taxon>
        <taxon>Streptophyta</taxon>
        <taxon>Embryophyta</taxon>
        <taxon>Tracheophyta</taxon>
        <taxon>Spermatophyta</taxon>
        <taxon>Magnoliopsida</taxon>
        <taxon>eudicotyledons</taxon>
        <taxon>Gunneridae</taxon>
        <taxon>Pentapetalae</taxon>
        <taxon>rosids</taxon>
        <taxon>fabids</taxon>
        <taxon>Fabales</taxon>
        <taxon>Fabaceae</taxon>
        <taxon>Papilionoideae</taxon>
        <taxon>50 kb inversion clade</taxon>
        <taxon>NPAAA clade</taxon>
        <taxon>indigoferoid/millettioid clade</taxon>
        <taxon>Phaseoleae</taxon>
        <taxon>Clitoria</taxon>
    </lineage>
</organism>
<dbReference type="GO" id="GO:0016020">
    <property type="term" value="C:membrane"/>
    <property type="evidence" value="ECO:0007669"/>
    <property type="project" value="UniProtKB-SubCell"/>
</dbReference>
<evidence type="ECO:0000313" key="8">
    <source>
        <dbReference type="Proteomes" id="UP001359559"/>
    </source>
</evidence>
<protein>
    <recommendedName>
        <fullName evidence="6">Protein DETOXIFICATION</fullName>
    </recommendedName>
    <alternativeName>
        <fullName evidence="6">Multidrug and toxic compound extrusion protein</fullName>
    </alternativeName>
</protein>
<dbReference type="InterPro" id="IPR045069">
    <property type="entry name" value="MATE_euk"/>
</dbReference>
<gene>
    <name evidence="7" type="ORF">RJT34_18667</name>
</gene>
<comment type="similarity">
    <text evidence="2 6">Belongs to the multi antimicrobial extrusion (MATE) (TC 2.A.66.1) family.</text>
</comment>
<evidence type="ECO:0000256" key="6">
    <source>
        <dbReference type="RuleBase" id="RU004914"/>
    </source>
</evidence>
<keyword evidence="4 6" id="KW-1133">Transmembrane helix</keyword>
<keyword evidence="8" id="KW-1185">Reference proteome</keyword>
<dbReference type="GO" id="GO:1990961">
    <property type="term" value="P:xenobiotic detoxification by transmembrane export across the plasma membrane"/>
    <property type="evidence" value="ECO:0007669"/>
    <property type="project" value="InterPro"/>
</dbReference>
<evidence type="ECO:0000256" key="4">
    <source>
        <dbReference type="ARBA" id="ARBA00022989"/>
    </source>
</evidence>